<dbReference type="OrthoDB" id="3785663at2759"/>
<reference evidence="1 2" key="1">
    <citation type="journal article" date="2018" name="Sci. Rep.">
        <title>Comparative genomics provides insights into the lifestyle and reveals functional heterogeneity of dark septate endophytic fungi.</title>
        <authorList>
            <person name="Knapp D.G."/>
            <person name="Nemeth J.B."/>
            <person name="Barry K."/>
            <person name="Hainaut M."/>
            <person name="Henrissat B."/>
            <person name="Johnson J."/>
            <person name="Kuo A."/>
            <person name="Lim J.H.P."/>
            <person name="Lipzen A."/>
            <person name="Nolan M."/>
            <person name="Ohm R.A."/>
            <person name="Tamas L."/>
            <person name="Grigoriev I.V."/>
            <person name="Spatafora J.W."/>
            <person name="Nagy L.G."/>
            <person name="Kovacs G.M."/>
        </authorList>
    </citation>
    <scope>NUCLEOTIDE SEQUENCE [LARGE SCALE GENOMIC DNA]</scope>
    <source>
        <strain evidence="1 2">DSE2036</strain>
    </source>
</reference>
<dbReference type="STRING" id="97972.A0A2V1DR68"/>
<name>A0A2V1DR68_9PLEO</name>
<proteinExistence type="predicted"/>
<dbReference type="Proteomes" id="UP000244855">
    <property type="component" value="Unassembled WGS sequence"/>
</dbReference>
<dbReference type="EMBL" id="KZ805384">
    <property type="protein sequence ID" value="PVH99809.1"/>
    <property type="molecule type" value="Genomic_DNA"/>
</dbReference>
<evidence type="ECO:0000313" key="1">
    <source>
        <dbReference type="EMBL" id="PVH99809.1"/>
    </source>
</evidence>
<dbReference type="AlphaFoldDB" id="A0A2V1DR68"/>
<organism evidence="1 2">
    <name type="scientific">Periconia macrospinosa</name>
    <dbReference type="NCBI Taxonomy" id="97972"/>
    <lineage>
        <taxon>Eukaryota</taxon>
        <taxon>Fungi</taxon>
        <taxon>Dikarya</taxon>
        <taxon>Ascomycota</taxon>
        <taxon>Pezizomycotina</taxon>
        <taxon>Dothideomycetes</taxon>
        <taxon>Pleosporomycetidae</taxon>
        <taxon>Pleosporales</taxon>
        <taxon>Massarineae</taxon>
        <taxon>Periconiaceae</taxon>
        <taxon>Periconia</taxon>
    </lineage>
</organism>
<sequence length="205" mass="22422">MPGSNSSCIFTVGPNVSKAKPSIYENNGIAANVDTGFIAMNEKTYQSADQRLPLGSIGSSLERFDYSKQFASLYLIPMVAAPRCIEPTELSRNFPAKFLIELITKISSLEGMADGMVGICTEGGEMSQFDHVALAVHAPQALQILSVGASRQKREILGAFKTSQTVCVLHIGTEMLPRRESARSSWNCLLKETFHTRETEEKISD</sequence>
<dbReference type="InterPro" id="IPR036188">
    <property type="entry name" value="FAD/NAD-bd_sf"/>
</dbReference>
<gene>
    <name evidence="1" type="ORF">DM02DRAFT_629027</name>
</gene>
<keyword evidence="2" id="KW-1185">Reference proteome</keyword>
<accession>A0A2V1DR68</accession>
<protein>
    <submittedName>
        <fullName evidence="1">Uncharacterized protein</fullName>
    </submittedName>
</protein>
<dbReference type="SUPFAM" id="SSF51905">
    <property type="entry name" value="FAD/NAD(P)-binding domain"/>
    <property type="match status" value="1"/>
</dbReference>
<evidence type="ECO:0000313" key="2">
    <source>
        <dbReference type="Proteomes" id="UP000244855"/>
    </source>
</evidence>